<accession>A0A016SNQ1</accession>
<sequence length="139" mass="14800">MQLEDWVPRGTTPMTPNITEQEDTNTTTGGTFAISGEIYGLIIPLIIAIATISIICSNLYLGLTRDSPPKKKTPKPVKEKSKTSKAASAPKTTSAESKSKEAMTKSPETTTKSKESAEKLGSAESGTSKSAESIHKMKP</sequence>
<evidence type="ECO:0000256" key="2">
    <source>
        <dbReference type="SAM" id="Phobius"/>
    </source>
</evidence>
<keyword evidence="2" id="KW-1133">Transmembrane helix</keyword>
<keyword evidence="4" id="KW-1185">Reference proteome</keyword>
<reference evidence="4" key="1">
    <citation type="journal article" date="2015" name="Nat. Genet.">
        <title>The genome and transcriptome of the zoonotic hookworm Ancylostoma ceylanicum identify infection-specific gene families.</title>
        <authorList>
            <person name="Schwarz E.M."/>
            <person name="Hu Y."/>
            <person name="Antoshechkin I."/>
            <person name="Miller M.M."/>
            <person name="Sternberg P.W."/>
            <person name="Aroian R.V."/>
        </authorList>
    </citation>
    <scope>NUCLEOTIDE SEQUENCE</scope>
    <source>
        <strain evidence="4">HY135</strain>
    </source>
</reference>
<organism evidence="3 4">
    <name type="scientific">Ancylostoma ceylanicum</name>
    <dbReference type="NCBI Taxonomy" id="53326"/>
    <lineage>
        <taxon>Eukaryota</taxon>
        <taxon>Metazoa</taxon>
        <taxon>Ecdysozoa</taxon>
        <taxon>Nematoda</taxon>
        <taxon>Chromadorea</taxon>
        <taxon>Rhabditida</taxon>
        <taxon>Rhabditina</taxon>
        <taxon>Rhabditomorpha</taxon>
        <taxon>Strongyloidea</taxon>
        <taxon>Ancylostomatidae</taxon>
        <taxon>Ancylostomatinae</taxon>
        <taxon>Ancylostoma</taxon>
    </lineage>
</organism>
<dbReference type="Proteomes" id="UP000024635">
    <property type="component" value="Unassembled WGS sequence"/>
</dbReference>
<protein>
    <submittedName>
        <fullName evidence="3">Uncharacterized protein</fullName>
    </submittedName>
</protein>
<proteinExistence type="predicted"/>
<feature type="compositionally biased region" description="Low complexity" evidence="1">
    <location>
        <begin position="84"/>
        <end position="96"/>
    </location>
</feature>
<gene>
    <name evidence="3" type="primary">Acey_s0195.g1487</name>
    <name evidence="3" type="ORF">Y032_0195g1487</name>
</gene>
<evidence type="ECO:0000313" key="4">
    <source>
        <dbReference type="Proteomes" id="UP000024635"/>
    </source>
</evidence>
<feature type="compositionally biased region" description="Polar residues" evidence="1">
    <location>
        <begin position="12"/>
        <end position="29"/>
    </location>
</feature>
<feature type="region of interest" description="Disordered" evidence="1">
    <location>
        <begin position="1"/>
        <end position="29"/>
    </location>
</feature>
<evidence type="ECO:0000256" key="1">
    <source>
        <dbReference type="SAM" id="MobiDB-lite"/>
    </source>
</evidence>
<evidence type="ECO:0000313" key="3">
    <source>
        <dbReference type="EMBL" id="EYB92328.1"/>
    </source>
</evidence>
<keyword evidence="2" id="KW-0472">Membrane</keyword>
<feature type="region of interest" description="Disordered" evidence="1">
    <location>
        <begin position="62"/>
        <end position="139"/>
    </location>
</feature>
<feature type="transmembrane region" description="Helical" evidence="2">
    <location>
        <begin position="38"/>
        <end position="63"/>
    </location>
</feature>
<dbReference type="AlphaFoldDB" id="A0A016SNQ1"/>
<name>A0A016SNQ1_9BILA</name>
<dbReference type="EMBL" id="JARK01001531">
    <property type="protein sequence ID" value="EYB92328.1"/>
    <property type="molecule type" value="Genomic_DNA"/>
</dbReference>
<comment type="caution">
    <text evidence="3">The sequence shown here is derived from an EMBL/GenBank/DDBJ whole genome shotgun (WGS) entry which is preliminary data.</text>
</comment>
<keyword evidence="2" id="KW-0812">Transmembrane</keyword>